<dbReference type="SMART" id="SM01012">
    <property type="entry name" value="ANTAR"/>
    <property type="match status" value="1"/>
</dbReference>
<dbReference type="RefSeq" id="WP_213005639.1">
    <property type="nucleotide sequence ID" value="NZ_BOQN01000017.1"/>
</dbReference>
<dbReference type="AlphaFoldDB" id="A0A919T887"/>
<dbReference type="SUPFAM" id="SSF52172">
    <property type="entry name" value="CheY-like"/>
    <property type="match status" value="1"/>
</dbReference>
<keyword evidence="7" id="KW-1185">Reference proteome</keyword>
<proteinExistence type="predicted"/>
<reference evidence="6 7" key="1">
    <citation type="submission" date="2021-03" db="EMBL/GenBank/DDBJ databases">
        <title>Whole genome shotgun sequence of Actinoplanes toevensis NBRC 105298.</title>
        <authorList>
            <person name="Komaki H."/>
            <person name="Tamura T."/>
        </authorList>
    </citation>
    <scope>NUCLEOTIDE SEQUENCE [LARGE SCALE GENOMIC DNA]</scope>
    <source>
        <strain evidence="6 7">NBRC 105298</strain>
    </source>
</reference>
<accession>A0A919T887</accession>
<comment type="caution">
    <text evidence="6">The sequence shown here is derived from an EMBL/GenBank/DDBJ whole genome shotgun (WGS) entry which is preliminary data.</text>
</comment>
<evidence type="ECO:0000259" key="5">
    <source>
        <dbReference type="PROSITE" id="PS50921"/>
    </source>
</evidence>
<keyword evidence="3" id="KW-0805">Transcription regulation</keyword>
<dbReference type="InterPro" id="IPR029016">
    <property type="entry name" value="GAF-like_dom_sf"/>
</dbReference>
<dbReference type="PROSITE" id="PS50921">
    <property type="entry name" value="ANTAR"/>
    <property type="match status" value="1"/>
</dbReference>
<dbReference type="InterPro" id="IPR012074">
    <property type="entry name" value="GAF_ANTAR"/>
</dbReference>
<dbReference type="Pfam" id="PF13185">
    <property type="entry name" value="GAF_2"/>
    <property type="match status" value="1"/>
</dbReference>
<evidence type="ECO:0000256" key="3">
    <source>
        <dbReference type="ARBA" id="ARBA00023015"/>
    </source>
</evidence>
<dbReference type="InterPro" id="IPR011006">
    <property type="entry name" value="CheY-like_superfamily"/>
</dbReference>
<feature type="domain" description="ANTAR" evidence="5">
    <location>
        <begin position="168"/>
        <end position="229"/>
    </location>
</feature>
<dbReference type="InterPro" id="IPR005561">
    <property type="entry name" value="ANTAR"/>
</dbReference>
<dbReference type="GO" id="GO:0003723">
    <property type="term" value="F:RNA binding"/>
    <property type="evidence" value="ECO:0007669"/>
    <property type="project" value="InterPro"/>
</dbReference>
<dbReference type="InterPro" id="IPR036388">
    <property type="entry name" value="WH-like_DNA-bd_sf"/>
</dbReference>
<dbReference type="Gene3D" id="3.30.450.40">
    <property type="match status" value="1"/>
</dbReference>
<dbReference type="PIRSF" id="PIRSF036625">
    <property type="entry name" value="GAF_ANTAR"/>
    <property type="match status" value="1"/>
</dbReference>
<dbReference type="Pfam" id="PF03861">
    <property type="entry name" value="ANTAR"/>
    <property type="match status" value="1"/>
</dbReference>
<dbReference type="SUPFAM" id="SSF55781">
    <property type="entry name" value="GAF domain-like"/>
    <property type="match status" value="1"/>
</dbReference>
<keyword evidence="1" id="KW-0808">Transferase</keyword>
<sequence>MSTVSAARLASVFVEVADTLVDEFDVIEFLQMLTSRVAEFFDTAAVGLMLADHRNRLNFMAASDENARLMELIQLQYDDGPCLDAFRTGHPVTNVNLAVAESRWTKFAPRASEAGFHSVHAFPLRLRKEVIGAMGVFAGAVELDESDSHIVQSLADVAVIGLLQERAIRRGEVLTEQLQKALNSRVIIEQAKGIIAQTRGMTPDEAFVVIRDYARSHNRRLGDVANRIVTDLPVAADLT</sequence>
<keyword evidence="2" id="KW-0418">Kinase</keyword>
<evidence type="ECO:0000256" key="1">
    <source>
        <dbReference type="ARBA" id="ARBA00022679"/>
    </source>
</evidence>
<gene>
    <name evidence="6" type="ORF">Ato02nite_014730</name>
</gene>
<dbReference type="InterPro" id="IPR003018">
    <property type="entry name" value="GAF"/>
</dbReference>
<evidence type="ECO:0000313" key="6">
    <source>
        <dbReference type="EMBL" id="GIM89680.1"/>
    </source>
</evidence>
<dbReference type="EMBL" id="BOQN01000017">
    <property type="protein sequence ID" value="GIM89680.1"/>
    <property type="molecule type" value="Genomic_DNA"/>
</dbReference>
<evidence type="ECO:0000256" key="2">
    <source>
        <dbReference type="ARBA" id="ARBA00022777"/>
    </source>
</evidence>
<dbReference type="GO" id="GO:0016301">
    <property type="term" value="F:kinase activity"/>
    <property type="evidence" value="ECO:0007669"/>
    <property type="project" value="UniProtKB-KW"/>
</dbReference>
<evidence type="ECO:0000256" key="4">
    <source>
        <dbReference type="ARBA" id="ARBA00023163"/>
    </source>
</evidence>
<protein>
    <submittedName>
        <fullName evidence="6">Transcriptional regulator</fullName>
    </submittedName>
</protein>
<keyword evidence="4" id="KW-0804">Transcription</keyword>
<organism evidence="6 7">
    <name type="scientific">Paractinoplanes toevensis</name>
    <dbReference type="NCBI Taxonomy" id="571911"/>
    <lineage>
        <taxon>Bacteria</taxon>
        <taxon>Bacillati</taxon>
        <taxon>Actinomycetota</taxon>
        <taxon>Actinomycetes</taxon>
        <taxon>Micromonosporales</taxon>
        <taxon>Micromonosporaceae</taxon>
        <taxon>Paractinoplanes</taxon>
    </lineage>
</organism>
<name>A0A919T887_9ACTN</name>
<dbReference type="Proteomes" id="UP000677082">
    <property type="component" value="Unassembled WGS sequence"/>
</dbReference>
<dbReference type="Gene3D" id="1.10.10.10">
    <property type="entry name" value="Winged helix-like DNA-binding domain superfamily/Winged helix DNA-binding domain"/>
    <property type="match status" value="1"/>
</dbReference>
<evidence type="ECO:0000313" key="7">
    <source>
        <dbReference type="Proteomes" id="UP000677082"/>
    </source>
</evidence>